<dbReference type="GO" id="GO:0000160">
    <property type="term" value="P:phosphorelay signal transduction system"/>
    <property type="evidence" value="ECO:0007669"/>
    <property type="project" value="InterPro"/>
</dbReference>
<name>A0A2P1PSL2_9GAMM</name>
<dbReference type="SUPFAM" id="SSF52172">
    <property type="entry name" value="CheY-like"/>
    <property type="match status" value="1"/>
</dbReference>
<evidence type="ECO:0000313" key="4">
    <source>
        <dbReference type="EMBL" id="AVP97831.1"/>
    </source>
</evidence>
<feature type="modified residue" description="4-aspartylphosphate" evidence="1">
    <location>
        <position position="82"/>
    </location>
</feature>
<dbReference type="Gene3D" id="1.10.3210.10">
    <property type="entry name" value="Hypothetical protein af1432"/>
    <property type="match status" value="1"/>
</dbReference>
<dbReference type="InterPro" id="IPR052020">
    <property type="entry name" value="Cyclic_di-GMP/3'3'-cGAMP_PDE"/>
</dbReference>
<dbReference type="SUPFAM" id="SSF109604">
    <property type="entry name" value="HD-domain/PDEase-like"/>
    <property type="match status" value="1"/>
</dbReference>
<keyword evidence="5" id="KW-1185">Reference proteome</keyword>
<dbReference type="PANTHER" id="PTHR45228:SF9">
    <property type="entry name" value="3'3'-CGAMP-SPECIFIC PHOSPHODIESTERASE 2"/>
    <property type="match status" value="1"/>
</dbReference>
<dbReference type="InterPro" id="IPR037522">
    <property type="entry name" value="HD_GYP_dom"/>
</dbReference>
<evidence type="ECO:0008006" key="6">
    <source>
        <dbReference type="Google" id="ProtNLM"/>
    </source>
</evidence>
<evidence type="ECO:0000259" key="3">
    <source>
        <dbReference type="PROSITE" id="PS51832"/>
    </source>
</evidence>
<dbReference type="KEGG" id="xba:C7S18_11760"/>
<dbReference type="InterPro" id="IPR011006">
    <property type="entry name" value="CheY-like_superfamily"/>
</dbReference>
<keyword evidence="1" id="KW-0597">Phosphoprotein</keyword>
<organism evidence="4 5">
    <name type="scientific">Ahniella affigens</name>
    <dbReference type="NCBI Taxonomy" id="2021234"/>
    <lineage>
        <taxon>Bacteria</taxon>
        <taxon>Pseudomonadati</taxon>
        <taxon>Pseudomonadota</taxon>
        <taxon>Gammaproteobacteria</taxon>
        <taxon>Lysobacterales</taxon>
        <taxon>Rhodanobacteraceae</taxon>
        <taxon>Ahniella</taxon>
    </lineage>
</organism>
<dbReference type="InterPro" id="IPR021800">
    <property type="entry name" value="DUF3369"/>
</dbReference>
<evidence type="ECO:0000259" key="2">
    <source>
        <dbReference type="PROSITE" id="PS50110"/>
    </source>
</evidence>
<dbReference type="Pfam" id="PF13487">
    <property type="entry name" value="HD_5"/>
    <property type="match status" value="1"/>
</dbReference>
<dbReference type="CDD" id="cd00077">
    <property type="entry name" value="HDc"/>
    <property type="match status" value="1"/>
</dbReference>
<dbReference type="PROSITE" id="PS51832">
    <property type="entry name" value="HD_GYP"/>
    <property type="match status" value="1"/>
</dbReference>
<dbReference type="EMBL" id="CP027860">
    <property type="protein sequence ID" value="AVP97831.1"/>
    <property type="molecule type" value="Genomic_DNA"/>
</dbReference>
<accession>A0A2P1PSL2</accession>
<evidence type="ECO:0000256" key="1">
    <source>
        <dbReference type="PROSITE-ProRule" id="PRU00169"/>
    </source>
</evidence>
<dbReference type="Proteomes" id="UP000241074">
    <property type="component" value="Chromosome"/>
</dbReference>
<sequence length="513" mass="57562">MFGASRTGDGMDDLFAPETVETLAPWRVLIVDDEPEVHNVTKLVLGAFRFEGRALHFLHAHSGKEARELIAANPDVAVMLLDVVMETEQAGLDVVRFVRDTLHNHFVRIVLRTGQPGQAPEHDVIANYDINDYKEKTELTAQKLSTMMYATLRAHRDIMTIEANKRGLERVIHASARIFSHQHSHEFASAVLDQLGNLVGMDKGALYCKVMRPGSQTPDHFVVAAATGEYAEFVQTNADEQLPPRIVESLKLAYRQKNHQFGNDHYVLHFTDSHRTESLLYVGESWTLSPLDMKLVEVFCTNVSIAFENLHLQREMFDSQVEVVTLLAGLAESRSRDTLNHVRRVGMIAELLGELFGLDPQARVMLRHAAPLHDIGKIGIPDAILNKPGKHTPDETAVMRTHAKLGANWLSASRLPLLQLASIIAEDHHENWDGSGYPRGLKGEEISISGRITALADVVDALGSKRCYKEAWSAEEIRAFVHEQNGIKFDPRLVTLLFEHWDRVEMIRAQLPD</sequence>
<dbReference type="AlphaFoldDB" id="A0A2P1PSL2"/>
<reference evidence="4 5" key="1">
    <citation type="submission" date="2018-03" db="EMBL/GenBank/DDBJ databases">
        <title>Ahniella affigens gen. nov., sp. nov., a gammaproteobacterium isolated from sandy soil near a stream.</title>
        <authorList>
            <person name="Ko Y."/>
            <person name="Kim J.-H."/>
        </authorList>
    </citation>
    <scope>NUCLEOTIDE SEQUENCE [LARGE SCALE GENOMIC DNA]</scope>
    <source>
        <strain evidence="4 5">D13</strain>
    </source>
</reference>
<dbReference type="PANTHER" id="PTHR45228">
    <property type="entry name" value="CYCLIC DI-GMP PHOSPHODIESTERASE TM_0186-RELATED"/>
    <property type="match status" value="1"/>
</dbReference>
<dbReference type="InterPro" id="IPR003607">
    <property type="entry name" value="HD/PDEase_dom"/>
</dbReference>
<dbReference type="Gene3D" id="3.40.50.2300">
    <property type="match status" value="1"/>
</dbReference>
<gene>
    <name evidence="4" type="ORF">C7S18_11760</name>
</gene>
<proteinExistence type="predicted"/>
<dbReference type="SMART" id="SM00471">
    <property type="entry name" value="HDc"/>
    <property type="match status" value="1"/>
</dbReference>
<feature type="domain" description="HD-GYP" evidence="3">
    <location>
        <begin position="316"/>
        <end position="513"/>
    </location>
</feature>
<evidence type="ECO:0000313" key="5">
    <source>
        <dbReference type="Proteomes" id="UP000241074"/>
    </source>
</evidence>
<reference evidence="4 5" key="2">
    <citation type="submission" date="2018-03" db="EMBL/GenBank/DDBJ databases">
        <authorList>
            <person name="Keele B.F."/>
        </authorList>
    </citation>
    <scope>NUCLEOTIDE SEQUENCE [LARGE SCALE GENOMIC DNA]</scope>
    <source>
        <strain evidence="4 5">D13</strain>
    </source>
</reference>
<dbReference type="InterPro" id="IPR001789">
    <property type="entry name" value="Sig_transdc_resp-reg_receiver"/>
</dbReference>
<feature type="domain" description="Response regulatory" evidence="2">
    <location>
        <begin position="27"/>
        <end position="151"/>
    </location>
</feature>
<dbReference type="OrthoDB" id="9802066at2"/>
<dbReference type="Pfam" id="PF11849">
    <property type="entry name" value="DUF3369"/>
    <property type="match status" value="1"/>
</dbReference>
<protein>
    <recommendedName>
        <fullName evidence="6">Phosphodiesterase</fullName>
    </recommendedName>
</protein>
<dbReference type="PROSITE" id="PS50110">
    <property type="entry name" value="RESPONSE_REGULATORY"/>
    <property type="match status" value="1"/>
</dbReference>
<dbReference type="GO" id="GO:0008081">
    <property type="term" value="F:phosphoric diester hydrolase activity"/>
    <property type="evidence" value="ECO:0007669"/>
    <property type="project" value="UniProtKB-ARBA"/>
</dbReference>